<dbReference type="AlphaFoldDB" id="A0A183P1L3"/>
<protein>
    <submittedName>
        <fullName evidence="1">Uncharacterized protein</fullName>
    </submittedName>
</protein>
<name>A0A183P1L3_9TREM</name>
<reference evidence="1 2" key="1">
    <citation type="submission" date="2018-11" db="EMBL/GenBank/DDBJ databases">
        <authorList>
            <consortium name="Pathogen Informatics"/>
        </authorList>
    </citation>
    <scope>NUCLEOTIDE SEQUENCE [LARGE SCALE GENOMIC DNA]</scope>
    <source>
        <strain>Denwood</strain>
        <strain evidence="2">Zambia</strain>
    </source>
</reference>
<dbReference type="EMBL" id="UZAL01028792">
    <property type="protein sequence ID" value="VDP43748.1"/>
    <property type="molecule type" value="Genomic_DNA"/>
</dbReference>
<evidence type="ECO:0000313" key="1">
    <source>
        <dbReference type="EMBL" id="VDP43748.1"/>
    </source>
</evidence>
<accession>A0A183P1L3</accession>
<proteinExistence type="predicted"/>
<organism evidence="1 2">
    <name type="scientific">Schistosoma mattheei</name>
    <dbReference type="NCBI Taxonomy" id="31246"/>
    <lineage>
        <taxon>Eukaryota</taxon>
        <taxon>Metazoa</taxon>
        <taxon>Spiralia</taxon>
        <taxon>Lophotrochozoa</taxon>
        <taxon>Platyhelminthes</taxon>
        <taxon>Trematoda</taxon>
        <taxon>Digenea</taxon>
        <taxon>Strigeidida</taxon>
        <taxon>Schistosomatoidea</taxon>
        <taxon>Schistosomatidae</taxon>
        <taxon>Schistosoma</taxon>
    </lineage>
</organism>
<sequence>MKFPGFLSINNSPTFEHKSFDVKTHTQCPLPDITTNNLLGERINQLPAEEETRKRRWRWIGNKLRKSPNCITRQALTWNPEVKRKIERKKDTFNLELERDINKMSSNLEQLERIAQDGVQWRFLVGGLWSNAKGDRHK</sequence>
<keyword evidence="2" id="KW-1185">Reference proteome</keyword>
<dbReference type="Proteomes" id="UP000269396">
    <property type="component" value="Unassembled WGS sequence"/>
</dbReference>
<evidence type="ECO:0000313" key="2">
    <source>
        <dbReference type="Proteomes" id="UP000269396"/>
    </source>
</evidence>
<gene>
    <name evidence="1" type="ORF">SMTD_LOCUS8249</name>
</gene>